<dbReference type="PROSITE" id="PS50280">
    <property type="entry name" value="SET"/>
    <property type="match status" value="1"/>
</dbReference>
<evidence type="ECO:0000259" key="1">
    <source>
        <dbReference type="PROSITE" id="PS50280"/>
    </source>
</evidence>
<reference evidence="2" key="1">
    <citation type="submission" date="2021-03" db="EMBL/GenBank/DDBJ databases">
        <authorList>
            <person name="Tran Van P."/>
        </authorList>
    </citation>
    <scope>NUCLEOTIDE SEQUENCE</scope>
</reference>
<protein>
    <recommendedName>
        <fullName evidence="1">SET domain-containing protein</fullName>
    </recommendedName>
</protein>
<gene>
    <name evidence="2" type="ORF">TPAB3V08_LOCUS11593</name>
</gene>
<accession>A0ABN7P9Z0</accession>
<feature type="domain" description="SET" evidence="1">
    <location>
        <begin position="4"/>
        <end position="122"/>
    </location>
</feature>
<organism evidence="2 3">
    <name type="scientific">Timema podura</name>
    <name type="common">Walking stick</name>
    <dbReference type="NCBI Taxonomy" id="61482"/>
    <lineage>
        <taxon>Eukaryota</taxon>
        <taxon>Metazoa</taxon>
        <taxon>Ecdysozoa</taxon>
        <taxon>Arthropoda</taxon>
        <taxon>Hexapoda</taxon>
        <taxon>Insecta</taxon>
        <taxon>Pterygota</taxon>
        <taxon>Neoptera</taxon>
        <taxon>Polyneoptera</taxon>
        <taxon>Phasmatodea</taxon>
        <taxon>Timematodea</taxon>
        <taxon>Timematoidea</taxon>
        <taxon>Timematidae</taxon>
        <taxon>Timema</taxon>
    </lineage>
</organism>
<proteinExistence type="predicted"/>
<name>A0ABN7P9Z0_TIMPD</name>
<dbReference type="InterPro" id="IPR043550">
    <property type="entry name" value="EHMT1/EHMT2"/>
</dbReference>
<keyword evidence="3" id="KW-1185">Reference proteome</keyword>
<dbReference type="InterPro" id="IPR001214">
    <property type="entry name" value="SET_dom"/>
</dbReference>
<dbReference type="PANTHER" id="PTHR46307">
    <property type="entry name" value="G9A, ISOFORM B"/>
    <property type="match status" value="1"/>
</dbReference>
<feature type="non-terminal residue" evidence="2">
    <location>
        <position position="122"/>
    </location>
</feature>
<comment type="caution">
    <text evidence="2">The sequence shown here is derived from an EMBL/GenBank/DDBJ whole genome shotgun (WGS) entry which is preliminary data.</text>
</comment>
<dbReference type="EMBL" id="CAJPIN010035874">
    <property type="protein sequence ID" value="CAG2064648.1"/>
    <property type="molecule type" value="Genomic_DNA"/>
</dbReference>
<sequence>MLSGKVEKFYSKSLVATLNISKLWIVYIGDIVHDVDRYIGEAITDVEADHREDDSYLFDLDNKDGETYCIDARHYGNVSRFINHMCVPNLIPVKVFVDHHDLHFPRIAFFANRDIDTYEELG</sequence>
<dbReference type="Pfam" id="PF00856">
    <property type="entry name" value="SET"/>
    <property type="match status" value="1"/>
</dbReference>
<dbReference type="SUPFAM" id="SSF82199">
    <property type="entry name" value="SET domain"/>
    <property type="match status" value="1"/>
</dbReference>
<evidence type="ECO:0000313" key="3">
    <source>
        <dbReference type="Proteomes" id="UP001153148"/>
    </source>
</evidence>
<dbReference type="PANTHER" id="PTHR46307:SF4">
    <property type="entry name" value="G9A, ISOFORM B"/>
    <property type="match status" value="1"/>
</dbReference>
<dbReference type="SMART" id="SM00317">
    <property type="entry name" value="SET"/>
    <property type="match status" value="1"/>
</dbReference>
<dbReference type="Gene3D" id="2.170.270.10">
    <property type="entry name" value="SET domain"/>
    <property type="match status" value="1"/>
</dbReference>
<evidence type="ECO:0000313" key="2">
    <source>
        <dbReference type="EMBL" id="CAG2064648.1"/>
    </source>
</evidence>
<dbReference type="InterPro" id="IPR046341">
    <property type="entry name" value="SET_dom_sf"/>
</dbReference>
<dbReference type="Proteomes" id="UP001153148">
    <property type="component" value="Unassembled WGS sequence"/>
</dbReference>